<evidence type="ECO:0000256" key="1">
    <source>
        <dbReference type="ARBA" id="ARBA00009897"/>
    </source>
</evidence>
<dbReference type="SUPFAM" id="SSF55931">
    <property type="entry name" value="Glutamine synthetase/guanido kinase"/>
    <property type="match status" value="1"/>
</dbReference>
<organism evidence="9 10">
    <name type="scientific">Aplysia californica</name>
    <name type="common">California sea hare</name>
    <dbReference type="NCBI Taxonomy" id="6500"/>
    <lineage>
        <taxon>Eukaryota</taxon>
        <taxon>Metazoa</taxon>
        <taxon>Spiralia</taxon>
        <taxon>Lophotrochozoa</taxon>
        <taxon>Mollusca</taxon>
        <taxon>Gastropoda</taxon>
        <taxon>Heterobranchia</taxon>
        <taxon>Euthyneura</taxon>
        <taxon>Tectipleura</taxon>
        <taxon>Aplysiida</taxon>
        <taxon>Aplysioidea</taxon>
        <taxon>Aplysiidae</taxon>
        <taxon>Aplysia</taxon>
    </lineage>
</organism>
<evidence type="ECO:0000313" key="9">
    <source>
        <dbReference type="Proteomes" id="UP000694888"/>
    </source>
</evidence>
<evidence type="ECO:0000313" key="10">
    <source>
        <dbReference type="RefSeq" id="XP_012940250.1"/>
    </source>
</evidence>
<dbReference type="InterPro" id="IPR008146">
    <property type="entry name" value="Gln_synth_cat_dom"/>
</dbReference>
<dbReference type="SMART" id="SM01230">
    <property type="entry name" value="Gln-synt_C"/>
    <property type="match status" value="1"/>
</dbReference>
<name>A0ABM1A3T0_APLCA</name>
<evidence type="ECO:0000259" key="8">
    <source>
        <dbReference type="PROSITE" id="PS51987"/>
    </source>
</evidence>
<comment type="function">
    <text evidence="2">May act as a component of the cytoskeleton or as a chaperone for the reorganization of intermediate filament proteins during terminal differentiation in the lens. Does not seem to have enzymatic activity.</text>
</comment>
<evidence type="ECO:0000256" key="5">
    <source>
        <dbReference type="ARBA" id="ARBA00042675"/>
    </source>
</evidence>
<evidence type="ECO:0000256" key="7">
    <source>
        <dbReference type="RuleBase" id="RU000384"/>
    </source>
</evidence>
<comment type="subunit">
    <text evidence="3">Dodecamer. Interacts with BFSP2 and VIM.</text>
</comment>
<evidence type="ECO:0000256" key="6">
    <source>
        <dbReference type="PROSITE-ProRule" id="PRU01331"/>
    </source>
</evidence>
<proteinExistence type="inferred from homology"/>
<feature type="domain" description="GS catalytic" evidence="8">
    <location>
        <begin position="133"/>
        <end position="299"/>
    </location>
</feature>
<dbReference type="PROSITE" id="PS51987">
    <property type="entry name" value="GS_CATALYTIC"/>
    <property type="match status" value="1"/>
</dbReference>
<accession>A0ABM1A3T0</accession>
<protein>
    <recommendedName>
        <fullName evidence="4">Lengsin</fullName>
    </recommendedName>
    <alternativeName>
        <fullName evidence="5">Glutamate-ammonia ligase domain-containing protein 1</fullName>
    </alternativeName>
</protein>
<evidence type="ECO:0000256" key="2">
    <source>
        <dbReference type="ARBA" id="ARBA00037583"/>
    </source>
</evidence>
<dbReference type="InterPro" id="IPR014746">
    <property type="entry name" value="Gln_synth/guanido_kin_cat_dom"/>
</dbReference>
<reference evidence="10" key="1">
    <citation type="submission" date="2025-08" db="UniProtKB">
        <authorList>
            <consortium name="RefSeq"/>
        </authorList>
    </citation>
    <scope>IDENTIFICATION</scope>
</reference>
<sequence length="299" mass="34089">MLQDRLCKVADWCEEYKVVINPDKAQVIWCSLNNRIVKDSTPEIVFDHVLIDRQHELKYLGITLDRTLSFRRHIDNVAVRAQKGINLVVLSVIDYGLGILSLSKTQIDRLERVKNAAMRAVLGCTKDTHVVCMRYTLDLASIRVRHKVAQAKLYLNVLGDPRHPLHENQGSIKGNRIKRGSSWLAEAEDSLRKDFFMELLNELKQMNVLTETLQPETNSDFFEVTLDVAEGIKAADGTALFKSHVKTFSKRKGYVASFMSKVDKTAYFGIGLHFNHSLWTLDGANMLLDDSNEHQVYLE</sequence>
<comment type="similarity">
    <text evidence="1 6 7">Belongs to the glutamine synthetase family.</text>
</comment>
<dbReference type="RefSeq" id="XP_012940250.1">
    <property type="nucleotide sequence ID" value="XM_013084796.1"/>
</dbReference>
<dbReference type="Proteomes" id="UP000694888">
    <property type="component" value="Unplaced"/>
</dbReference>
<evidence type="ECO:0000256" key="3">
    <source>
        <dbReference type="ARBA" id="ARBA00038790"/>
    </source>
</evidence>
<dbReference type="Pfam" id="PF00120">
    <property type="entry name" value="Gln-synt_C"/>
    <property type="match status" value="1"/>
</dbReference>
<keyword evidence="9" id="KW-1185">Reference proteome</keyword>
<evidence type="ECO:0000256" key="4">
    <source>
        <dbReference type="ARBA" id="ARBA00039404"/>
    </source>
</evidence>
<dbReference type="Gene3D" id="3.30.590.10">
    <property type="entry name" value="Glutamine synthetase/guanido kinase, catalytic domain"/>
    <property type="match status" value="1"/>
</dbReference>
<dbReference type="PANTHER" id="PTHR43407:SF1">
    <property type="entry name" value="LENGSIN"/>
    <property type="match status" value="1"/>
</dbReference>
<dbReference type="PANTHER" id="PTHR43407">
    <property type="entry name" value="GLUTAMINE SYNTHETASE"/>
    <property type="match status" value="1"/>
</dbReference>
<gene>
    <name evidence="10" type="primary">LOC101856109</name>
</gene>
<dbReference type="GeneID" id="101856109"/>